<dbReference type="SUPFAM" id="SSF82866">
    <property type="entry name" value="Multidrug efflux transporter AcrB transmembrane domain"/>
    <property type="match status" value="1"/>
</dbReference>
<dbReference type="PROSITE" id="PS50156">
    <property type="entry name" value="SSD"/>
    <property type="match status" value="1"/>
</dbReference>
<feature type="transmembrane region" description="Helical" evidence="7">
    <location>
        <begin position="207"/>
        <end position="231"/>
    </location>
</feature>
<keyword evidence="3 7" id="KW-0812">Transmembrane</keyword>
<feature type="transmembrane region" description="Helical" evidence="7">
    <location>
        <begin position="407"/>
        <end position="427"/>
    </location>
</feature>
<dbReference type="PANTHER" id="PTHR10796">
    <property type="entry name" value="PATCHED-RELATED"/>
    <property type="match status" value="1"/>
</dbReference>
<feature type="domain" description="SSD" evidence="8">
    <location>
        <begin position="177"/>
        <end position="334"/>
    </location>
</feature>
<evidence type="ECO:0000256" key="3">
    <source>
        <dbReference type="ARBA" id="ARBA00022692"/>
    </source>
</evidence>
<comment type="subcellular location">
    <subcellularLocation>
        <location evidence="1">Membrane</location>
        <topology evidence="1">Multi-pass membrane protein</topology>
    </subcellularLocation>
</comment>
<proteinExistence type="inferred from homology"/>
<accession>A0AAD7ZM36</accession>
<evidence type="ECO:0000256" key="5">
    <source>
        <dbReference type="ARBA" id="ARBA00023136"/>
    </source>
</evidence>
<dbReference type="Pfam" id="PF02460">
    <property type="entry name" value="Patched"/>
    <property type="match status" value="1"/>
</dbReference>
<dbReference type="Proteomes" id="UP001233999">
    <property type="component" value="Unassembled WGS sequence"/>
</dbReference>
<feature type="transmembrane region" description="Helical" evidence="7">
    <location>
        <begin position="311"/>
        <end position="337"/>
    </location>
</feature>
<keyword evidence="6" id="KW-0325">Glycoprotein</keyword>
<dbReference type="InterPro" id="IPR000731">
    <property type="entry name" value="SSD"/>
</dbReference>
<dbReference type="InterPro" id="IPR051697">
    <property type="entry name" value="Patched_domain-protein"/>
</dbReference>
<dbReference type="InterPro" id="IPR003392">
    <property type="entry name" value="PTHD_SSD"/>
</dbReference>
<dbReference type="GO" id="GO:0030659">
    <property type="term" value="C:cytoplasmic vesicle membrane"/>
    <property type="evidence" value="ECO:0007669"/>
    <property type="project" value="TreeGrafter"/>
</dbReference>
<dbReference type="AlphaFoldDB" id="A0AAD7ZM36"/>
<feature type="transmembrane region" description="Helical" evidence="7">
    <location>
        <begin position="243"/>
        <end position="260"/>
    </location>
</feature>
<keyword evidence="4 7" id="KW-1133">Transmembrane helix</keyword>
<sequence length="565" mass="64985">RFGRVIVIPKHGKDMLKSEIWRELRMLDELIQNATVKWEDDEIFTYKDVCARWVDECFQNDILNLDYIIDEVENRTLNLTFPIMFNPVTWDAHTFPVYFGGTVVSEDGLIVSVPSVQLVYFVTADTKRQDARGAAWEEAFLNIVGKAEANHMFRYISTARFASRTLDIELERNTRTVVPYFSTTFIIMAAFSVTACWMADWVRAKPWLGLLGNISACMGTLAAFGVVMYMGVEFIGINLARRLYCAGIGIDDTFVMLAAWRRTSVKMSVPDRMGRMLSEAAVSVTITSVTDMISFWIGIISPFQSVRIFCIYSGFAVCFTFLWHVTFFAACVAIAGYAEQNNLHSVTCVKVSPMSKSEHRSWLYRTFCTGGVDPNDPDNPLDNKEHSLMAYFRDHMAPTLNWWPTKVVVIITFMGYIAGACYGIMGIEEGLERRKLSRSDSYSVEFYDREDFYFREFPYRIQVIISGEMNYSDPVVQAQVENLTRTFENTVYISSPLYTESWLRSFVGYIHRNQDYLNVSIDTEEDFIENLKELWLFKPNPFLVGCKIQRRWNSDHSIKDVNSSC</sequence>
<reference evidence="9" key="1">
    <citation type="journal article" date="2023" name="IScience">
        <title>Live-bearing cockroach genome reveals convergent evolutionary mechanisms linked to viviparity in insects and beyond.</title>
        <authorList>
            <person name="Fouks B."/>
            <person name="Harrison M.C."/>
            <person name="Mikhailova A.A."/>
            <person name="Marchal E."/>
            <person name="English S."/>
            <person name="Carruthers M."/>
            <person name="Jennings E.C."/>
            <person name="Chiamaka E.L."/>
            <person name="Frigard R.A."/>
            <person name="Pippel M."/>
            <person name="Attardo G.M."/>
            <person name="Benoit J.B."/>
            <person name="Bornberg-Bauer E."/>
            <person name="Tobe S.S."/>
        </authorList>
    </citation>
    <scope>NUCLEOTIDE SEQUENCE</scope>
    <source>
        <strain evidence="9">Stay&amp;Tobe</strain>
    </source>
</reference>
<feature type="transmembrane region" description="Helical" evidence="7">
    <location>
        <begin position="280"/>
        <end position="299"/>
    </location>
</feature>
<dbReference type="Gene3D" id="1.20.1640.10">
    <property type="entry name" value="Multidrug efflux transporter AcrB transmembrane domain"/>
    <property type="match status" value="1"/>
</dbReference>
<evidence type="ECO:0000313" key="10">
    <source>
        <dbReference type="Proteomes" id="UP001233999"/>
    </source>
</evidence>
<evidence type="ECO:0000256" key="7">
    <source>
        <dbReference type="SAM" id="Phobius"/>
    </source>
</evidence>
<comment type="caution">
    <text evidence="9">The sequence shown here is derived from an EMBL/GenBank/DDBJ whole genome shotgun (WGS) entry which is preliminary data.</text>
</comment>
<evidence type="ECO:0000256" key="2">
    <source>
        <dbReference type="ARBA" id="ARBA00005585"/>
    </source>
</evidence>
<dbReference type="PANTHER" id="PTHR10796:SF92">
    <property type="entry name" value="PATCHED-RELATED, ISOFORM A"/>
    <property type="match status" value="1"/>
</dbReference>
<feature type="transmembrane region" description="Helical" evidence="7">
    <location>
        <begin position="177"/>
        <end position="201"/>
    </location>
</feature>
<organism evidence="9 10">
    <name type="scientific">Diploptera punctata</name>
    <name type="common">Pacific beetle cockroach</name>
    <dbReference type="NCBI Taxonomy" id="6984"/>
    <lineage>
        <taxon>Eukaryota</taxon>
        <taxon>Metazoa</taxon>
        <taxon>Ecdysozoa</taxon>
        <taxon>Arthropoda</taxon>
        <taxon>Hexapoda</taxon>
        <taxon>Insecta</taxon>
        <taxon>Pterygota</taxon>
        <taxon>Neoptera</taxon>
        <taxon>Polyneoptera</taxon>
        <taxon>Dictyoptera</taxon>
        <taxon>Blattodea</taxon>
        <taxon>Blaberoidea</taxon>
        <taxon>Blaberidae</taxon>
        <taxon>Diplopterinae</taxon>
        <taxon>Diploptera</taxon>
    </lineage>
</organism>
<evidence type="ECO:0000256" key="4">
    <source>
        <dbReference type="ARBA" id="ARBA00022989"/>
    </source>
</evidence>
<protein>
    <recommendedName>
        <fullName evidence="8">SSD domain-containing protein</fullName>
    </recommendedName>
</protein>
<evidence type="ECO:0000313" key="9">
    <source>
        <dbReference type="EMBL" id="KAJ9583294.1"/>
    </source>
</evidence>
<evidence type="ECO:0000256" key="6">
    <source>
        <dbReference type="ARBA" id="ARBA00023180"/>
    </source>
</evidence>
<keyword evidence="10" id="KW-1185">Reference proteome</keyword>
<dbReference type="GO" id="GO:0005886">
    <property type="term" value="C:plasma membrane"/>
    <property type="evidence" value="ECO:0007669"/>
    <property type="project" value="TreeGrafter"/>
</dbReference>
<gene>
    <name evidence="9" type="ORF">L9F63_022361</name>
</gene>
<keyword evidence="5 7" id="KW-0472">Membrane</keyword>
<reference evidence="9" key="2">
    <citation type="submission" date="2023-05" db="EMBL/GenBank/DDBJ databases">
        <authorList>
            <person name="Fouks B."/>
        </authorList>
    </citation>
    <scope>NUCLEOTIDE SEQUENCE</scope>
    <source>
        <strain evidence="9">Stay&amp;Tobe</strain>
        <tissue evidence="9">Testes</tissue>
    </source>
</reference>
<evidence type="ECO:0000259" key="8">
    <source>
        <dbReference type="PROSITE" id="PS50156"/>
    </source>
</evidence>
<evidence type="ECO:0000256" key="1">
    <source>
        <dbReference type="ARBA" id="ARBA00004141"/>
    </source>
</evidence>
<comment type="similarity">
    <text evidence="2">Belongs to the patched family.</text>
</comment>
<name>A0AAD7ZM36_DIPPU</name>
<dbReference type="EMBL" id="JASPKZ010007620">
    <property type="protein sequence ID" value="KAJ9583294.1"/>
    <property type="molecule type" value="Genomic_DNA"/>
</dbReference>
<feature type="non-terminal residue" evidence="9">
    <location>
        <position position="565"/>
    </location>
</feature>